<name>A0A016VN81_9BILA</name>
<accession>A0A016VN81</accession>
<dbReference type="AlphaFoldDB" id="A0A016VN81"/>
<dbReference type="Gene3D" id="3.30.30.110">
    <property type="entry name" value="Antibacterial factor-related peptide"/>
    <property type="match status" value="1"/>
</dbReference>
<feature type="chain" id="PRO_5001493719" evidence="1">
    <location>
        <begin position="20"/>
        <end position="91"/>
    </location>
</feature>
<gene>
    <name evidence="2" type="primary">Acey_s0007.g3472</name>
    <name evidence="2" type="ORF">Y032_0007g3472</name>
</gene>
<keyword evidence="3" id="KW-1185">Reference proteome</keyword>
<proteinExistence type="predicted"/>
<feature type="signal peptide" evidence="1">
    <location>
        <begin position="1"/>
        <end position="19"/>
    </location>
</feature>
<reference evidence="3" key="1">
    <citation type="journal article" date="2015" name="Nat. Genet.">
        <title>The genome and transcriptome of the zoonotic hookworm Ancylostoma ceylanicum identify infection-specific gene families.</title>
        <authorList>
            <person name="Schwarz E.M."/>
            <person name="Hu Y."/>
            <person name="Antoshechkin I."/>
            <person name="Miller M.M."/>
            <person name="Sternberg P.W."/>
            <person name="Aroian R.V."/>
        </authorList>
    </citation>
    <scope>NUCLEOTIDE SEQUENCE</scope>
    <source>
        <strain evidence="3">HY135</strain>
    </source>
</reference>
<evidence type="ECO:0000256" key="1">
    <source>
        <dbReference type="SAM" id="SignalP"/>
    </source>
</evidence>
<dbReference type="Proteomes" id="UP000024635">
    <property type="component" value="Unassembled WGS sequence"/>
</dbReference>
<keyword evidence="1" id="KW-0732">Signal</keyword>
<dbReference type="EMBL" id="JARK01001343">
    <property type="protein sequence ID" value="EYC28875.1"/>
    <property type="molecule type" value="Genomic_DNA"/>
</dbReference>
<organism evidence="2 3">
    <name type="scientific">Ancylostoma ceylanicum</name>
    <dbReference type="NCBI Taxonomy" id="53326"/>
    <lineage>
        <taxon>Eukaryota</taxon>
        <taxon>Metazoa</taxon>
        <taxon>Ecdysozoa</taxon>
        <taxon>Nematoda</taxon>
        <taxon>Chromadorea</taxon>
        <taxon>Rhabditida</taxon>
        <taxon>Rhabditina</taxon>
        <taxon>Rhabditomorpha</taxon>
        <taxon>Strongyloidea</taxon>
        <taxon>Ancylostomatidae</taxon>
        <taxon>Ancylostomatinae</taxon>
        <taxon>Ancylostoma</taxon>
    </lineage>
</organism>
<evidence type="ECO:0000313" key="2">
    <source>
        <dbReference type="EMBL" id="EYC28875.1"/>
    </source>
</evidence>
<comment type="caution">
    <text evidence="2">The sequence shown here is derived from an EMBL/GenBank/DDBJ whole genome shotgun (WGS) entry which is preliminary data.</text>
</comment>
<dbReference type="InterPro" id="IPR038204">
    <property type="entry name" value="Abf-1/2_sf"/>
</dbReference>
<protein>
    <submittedName>
        <fullName evidence="2">Uncharacterized protein</fullName>
    </submittedName>
</protein>
<sequence>MKYVLVFLLLSIVMVPIAAHVDVCSKMDSARLGRVVREVCDKACKAKRCKEGKCWLLRTGKTCACLACGKGKTYPLQALGGPMADLLLKMG</sequence>
<evidence type="ECO:0000313" key="3">
    <source>
        <dbReference type="Proteomes" id="UP000024635"/>
    </source>
</evidence>